<dbReference type="Gene3D" id="3.40.50.300">
    <property type="entry name" value="P-loop containing nucleotide triphosphate hydrolases"/>
    <property type="match status" value="2"/>
</dbReference>
<accession>A0AA85G861</accession>
<dbReference type="InterPro" id="IPR006762">
    <property type="entry name" value="Gtr1_RagA"/>
</dbReference>
<organism evidence="10 11">
    <name type="scientific">Schistosoma rodhaini</name>
    <dbReference type="NCBI Taxonomy" id="6188"/>
    <lineage>
        <taxon>Eukaryota</taxon>
        <taxon>Metazoa</taxon>
        <taxon>Spiralia</taxon>
        <taxon>Lophotrochozoa</taxon>
        <taxon>Platyhelminthes</taxon>
        <taxon>Trematoda</taxon>
        <taxon>Digenea</taxon>
        <taxon>Strigeidida</taxon>
        <taxon>Schistosomatoidea</taxon>
        <taxon>Schistosomatidae</taxon>
        <taxon>Schistosoma</taxon>
    </lineage>
</organism>
<dbReference type="GO" id="GO:0005525">
    <property type="term" value="F:GTP binding"/>
    <property type="evidence" value="ECO:0007669"/>
    <property type="project" value="UniProtKB-UniRule"/>
</dbReference>
<evidence type="ECO:0000256" key="6">
    <source>
        <dbReference type="ARBA" id="ARBA00023136"/>
    </source>
</evidence>
<evidence type="ECO:0000313" key="11">
    <source>
        <dbReference type="WBParaSite" id="SRDH1_83120.1"/>
    </source>
</evidence>
<dbReference type="GO" id="GO:0009267">
    <property type="term" value="P:cellular response to starvation"/>
    <property type="evidence" value="ECO:0007669"/>
    <property type="project" value="TreeGrafter"/>
</dbReference>
<sequence length="490" mass="55496">MNNVNSEDPTRQVYSELGNFIPTGYQENYDCELSQSTVAAGTCGVGNHLPIFQNMLSQVDEKPKILLMGLRRSGKSSIQRVVFHKMAPNETLFLESTHKIEKNDVSECSFIKFQIWDFPGHIDFCDEAFQSEAIFLASCAIIFIIDAQDDYHAALTRLHATLESAFRFNMNIKFEVFIHKVDCLSDDQKMDIQRDITQHVTSVLEDLLCEQPSNAGISIGFHLTTIYDHSIFEAFSKVVQKLIPYLEAFEHLLNIFITNSMVDKAFLFDVTSKIYLATDSNAVDMQTYELCCDMIDVVVDVAAIYTPQTNFVDPPVSEQTGATIILNNDRALYLRGVNQYMALACLMYEESLEKMGLIEFNFCVIKNALQQMLELNQQHAKRELAALLIHQPSSDPIPEDEEPVNELDSSGKDEDGQEDDYHAALTRLHATLESAFRFNMNIKFEVFIHKVDCLSDDQKMDIQRDITQHVTSVLEDLLCEQPSNAGISIG</sequence>
<dbReference type="GO" id="GO:0012505">
    <property type="term" value="C:endomembrane system"/>
    <property type="evidence" value="ECO:0007669"/>
    <property type="project" value="UniProtKB-SubCell"/>
</dbReference>
<dbReference type="CDD" id="cd11385">
    <property type="entry name" value="RagC_like"/>
    <property type="match status" value="1"/>
</dbReference>
<dbReference type="InterPro" id="IPR039400">
    <property type="entry name" value="RagC/D"/>
</dbReference>
<name>A0AA85G861_9TREM</name>
<dbReference type="GO" id="GO:1990131">
    <property type="term" value="C:Gtr1-Gtr2 GTPase complex"/>
    <property type="evidence" value="ECO:0007669"/>
    <property type="project" value="TreeGrafter"/>
</dbReference>
<dbReference type="AlphaFoldDB" id="A0AA85G861"/>
<comment type="catalytic activity">
    <reaction evidence="7">
        <text>GTP + H2O = GDP + phosphate + H(+)</text>
        <dbReference type="Rhea" id="RHEA:19669"/>
        <dbReference type="ChEBI" id="CHEBI:15377"/>
        <dbReference type="ChEBI" id="CHEBI:15378"/>
        <dbReference type="ChEBI" id="CHEBI:37565"/>
        <dbReference type="ChEBI" id="CHEBI:43474"/>
        <dbReference type="ChEBI" id="CHEBI:58189"/>
    </reaction>
    <physiologicalReaction direction="left-to-right" evidence="7">
        <dbReference type="Rhea" id="RHEA:19670"/>
    </physiologicalReaction>
</comment>
<dbReference type="Pfam" id="PF04670">
    <property type="entry name" value="Gtr1_RagA"/>
    <property type="match status" value="2"/>
</dbReference>
<proteinExistence type="inferred from homology"/>
<reference evidence="10" key="1">
    <citation type="submission" date="2022-06" db="EMBL/GenBank/DDBJ databases">
        <authorList>
            <person name="Berger JAMES D."/>
            <person name="Berger JAMES D."/>
        </authorList>
    </citation>
    <scope>NUCLEOTIDE SEQUENCE [LARGE SCALE GENOMIC DNA]</scope>
</reference>
<dbReference type="SUPFAM" id="SSF52540">
    <property type="entry name" value="P-loop containing nucleoside triphosphate hydrolases"/>
    <property type="match status" value="1"/>
</dbReference>
<dbReference type="GO" id="GO:0005634">
    <property type="term" value="C:nucleus"/>
    <property type="evidence" value="ECO:0007669"/>
    <property type="project" value="TreeGrafter"/>
</dbReference>
<keyword evidence="10" id="KW-1185">Reference proteome</keyword>
<feature type="region of interest" description="Disordered" evidence="9">
    <location>
        <begin position="393"/>
        <end position="417"/>
    </location>
</feature>
<evidence type="ECO:0000256" key="3">
    <source>
        <dbReference type="ARBA" id="ARBA00022741"/>
    </source>
</evidence>
<dbReference type="GO" id="GO:1904263">
    <property type="term" value="P:positive regulation of TORC1 signaling"/>
    <property type="evidence" value="ECO:0007669"/>
    <property type="project" value="TreeGrafter"/>
</dbReference>
<keyword evidence="6" id="KW-0472">Membrane</keyword>
<keyword evidence="3 8" id="KW-0547">Nucleotide-binding</keyword>
<evidence type="ECO:0000256" key="8">
    <source>
        <dbReference type="RuleBase" id="RU367014"/>
    </source>
</evidence>
<evidence type="ECO:0000313" key="10">
    <source>
        <dbReference type="Proteomes" id="UP000050792"/>
    </source>
</evidence>
<comment type="subcellular location">
    <subcellularLocation>
        <location evidence="1">Endomembrane system</location>
    </subcellularLocation>
</comment>
<dbReference type="FunFam" id="3.40.50.300:FF:001086">
    <property type="entry name" value="GTP-binding protein GTR2"/>
    <property type="match status" value="1"/>
</dbReference>
<evidence type="ECO:0000256" key="5">
    <source>
        <dbReference type="ARBA" id="ARBA00023134"/>
    </source>
</evidence>
<dbReference type="GO" id="GO:0010507">
    <property type="term" value="P:negative regulation of autophagy"/>
    <property type="evidence" value="ECO:0007669"/>
    <property type="project" value="TreeGrafter"/>
</dbReference>
<dbReference type="Proteomes" id="UP000050792">
    <property type="component" value="Unassembled WGS sequence"/>
</dbReference>
<evidence type="ECO:0000256" key="4">
    <source>
        <dbReference type="ARBA" id="ARBA00022801"/>
    </source>
</evidence>
<dbReference type="Gene3D" id="3.30.450.190">
    <property type="match status" value="1"/>
</dbReference>
<dbReference type="WBParaSite" id="SRDH1_83120.1">
    <property type="protein sequence ID" value="SRDH1_83120.1"/>
    <property type="gene ID" value="SRDH1_83120"/>
</dbReference>
<comment type="similarity">
    <text evidence="2 8">Belongs to the GTR/RAG GTP-binding protein family.</text>
</comment>
<evidence type="ECO:0000256" key="1">
    <source>
        <dbReference type="ARBA" id="ARBA00004308"/>
    </source>
</evidence>
<dbReference type="GO" id="GO:0005764">
    <property type="term" value="C:lysosome"/>
    <property type="evidence" value="ECO:0007669"/>
    <property type="project" value="TreeGrafter"/>
</dbReference>
<evidence type="ECO:0000256" key="2">
    <source>
        <dbReference type="ARBA" id="ARBA00007756"/>
    </source>
</evidence>
<reference evidence="11" key="2">
    <citation type="submission" date="2023-11" db="UniProtKB">
        <authorList>
            <consortium name="WormBaseParasite"/>
        </authorList>
    </citation>
    <scope>IDENTIFICATION</scope>
</reference>
<dbReference type="PANTHER" id="PTHR11259:SF2">
    <property type="entry name" value="GH16429P"/>
    <property type="match status" value="1"/>
</dbReference>
<dbReference type="InterPro" id="IPR027417">
    <property type="entry name" value="P-loop_NTPase"/>
</dbReference>
<protein>
    <submittedName>
        <fullName evidence="11">Uncharacterized protein</fullName>
    </submittedName>
</protein>
<dbReference type="PANTHER" id="PTHR11259">
    <property type="entry name" value="RAS-RELATED GTP BINDING RAG/GTR YEAST"/>
    <property type="match status" value="1"/>
</dbReference>
<dbReference type="GO" id="GO:0003924">
    <property type="term" value="F:GTPase activity"/>
    <property type="evidence" value="ECO:0007669"/>
    <property type="project" value="TreeGrafter"/>
</dbReference>
<keyword evidence="4" id="KW-0378">Hydrolase</keyword>
<evidence type="ECO:0000256" key="9">
    <source>
        <dbReference type="SAM" id="MobiDB-lite"/>
    </source>
</evidence>
<evidence type="ECO:0000256" key="7">
    <source>
        <dbReference type="ARBA" id="ARBA00049117"/>
    </source>
</evidence>
<keyword evidence="5 8" id="KW-0342">GTP-binding</keyword>